<dbReference type="InterPro" id="IPR011051">
    <property type="entry name" value="RmlC_Cupin_sf"/>
</dbReference>
<evidence type="ECO:0000256" key="3">
    <source>
        <dbReference type="ARBA" id="ARBA00023239"/>
    </source>
</evidence>
<comment type="caution">
    <text evidence="6">The sequence shown here is derived from an EMBL/GenBank/DDBJ whole genome shotgun (WGS) entry which is preliminary data.</text>
</comment>
<dbReference type="GO" id="GO:0004848">
    <property type="term" value="F:ureidoglycolate hydrolase activity"/>
    <property type="evidence" value="ECO:0007669"/>
    <property type="project" value="InterPro"/>
</dbReference>
<keyword evidence="3" id="KW-0456">Lyase</keyword>
<gene>
    <name evidence="6" type="ORF">BCR39DRAFT_540267</name>
</gene>
<dbReference type="OrthoDB" id="10266039at2759"/>
<dbReference type="EMBL" id="MCFC01000044">
    <property type="protein sequence ID" value="ORY26799.1"/>
    <property type="molecule type" value="Genomic_DNA"/>
</dbReference>
<protein>
    <submittedName>
        <fullName evidence="6">Ureidoglycolate hydrolase-domain-containing protein</fullName>
    </submittedName>
</protein>
<evidence type="ECO:0000256" key="5">
    <source>
        <dbReference type="SAM" id="MobiDB-lite"/>
    </source>
</evidence>
<dbReference type="Proteomes" id="UP000193986">
    <property type="component" value="Unassembled WGS sequence"/>
</dbReference>
<dbReference type="GO" id="GO:0050385">
    <property type="term" value="F:ureidoglycolate lyase activity"/>
    <property type="evidence" value="ECO:0007669"/>
    <property type="project" value="UniProtKB-EC"/>
</dbReference>
<keyword evidence="2" id="KW-0659">Purine metabolism</keyword>
<evidence type="ECO:0000313" key="6">
    <source>
        <dbReference type="EMBL" id="ORY26799.1"/>
    </source>
</evidence>
<name>A0A1Y2AW58_9TREE</name>
<dbReference type="InterPro" id="IPR024060">
    <property type="entry name" value="Ureidoglycolate_lyase_dom_sf"/>
</dbReference>
<reference evidence="6 7" key="1">
    <citation type="submission" date="2016-07" db="EMBL/GenBank/DDBJ databases">
        <title>Pervasive Adenine N6-methylation of Active Genes in Fungi.</title>
        <authorList>
            <consortium name="DOE Joint Genome Institute"/>
            <person name="Mondo S.J."/>
            <person name="Dannebaum R.O."/>
            <person name="Kuo R.C."/>
            <person name="Labutti K."/>
            <person name="Haridas S."/>
            <person name="Kuo A."/>
            <person name="Salamov A."/>
            <person name="Ahrendt S.R."/>
            <person name="Lipzen A."/>
            <person name="Sullivan W."/>
            <person name="Andreopoulos W.B."/>
            <person name="Clum A."/>
            <person name="Lindquist E."/>
            <person name="Daum C."/>
            <person name="Ramamoorthy G.K."/>
            <person name="Gryganskyi A."/>
            <person name="Culley D."/>
            <person name="Magnuson J.K."/>
            <person name="James T.Y."/>
            <person name="O'Malley M.A."/>
            <person name="Stajich J.E."/>
            <person name="Spatafora J.W."/>
            <person name="Visel A."/>
            <person name="Grigoriev I.V."/>
        </authorList>
    </citation>
    <scope>NUCLEOTIDE SEQUENCE [LARGE SCALE GENOMIC DNA]</scope>
    <source>
        <strain evidence="6 7">68-887.2</strain>
    </source>
</reference>
<dbReference type="PANTHER" id="PTHR21221:SF1">
    <property type="entry name" value="UREIDOGLYCOLATE LYASE"/>
    <property type="match status" value="1"/>
</dbReference>
<organism evidence="6 7">
    <name type="scientific">Naematelia encephala</name>
    <dbReference type="NCBI Taxonomy" id="71784"/>
    <lineage>
        <taxon>Eukaryota</taxon>
        <taxon>Fungi</taxon>
        <taxon>Dikarya</taxon>
        <taxon>Basidiomycota</taxon>
        <taxon>Agaricomycotina</taxon>
        <taxon>Tremellomycetes</taxon>
        <taxon>Tremellales</taxon>
        <taxon>Naemateliaceae</taxon>
        <taxon>Naematelia</taxon>
    </lineage>
</organism>
<evidence type="ECO:0000256" key="1">
    <source>
        <dbReference type="ARBA" id="ARBA00011738"/>
    </source>
</evidence>
<evidence type="ECO:0000256" key="4">
    <source>
        <dbReference type="ARBA" id="ARBA00047684"/>
    </source>
</evidence>
<dbReference type="GO" id="GO:0000256">
    <property type="term" value="P:allantoin catabolic process"/>
    <property type="evidence" value="ECO:0007669"/>
    <property type="project" value="InterPro"/>
</dbReference>
<dbReference type="STRING" id="71784.A0A1Y2AW58"/>
<feature type="region of interest" description="Disordered" evidence="5">
    <location>
        <begin position="25"/>
        <end position="46"/>
    </location>
</feature>
<dbReference type="InterPro" id="IPR007247">
    <property type="entry name" value="Ureidogly_lyase"/>
</dbReference>
<dbReference type="InParanoid" id="A0A1Y2AW58"/>
<dbReference type="FunCoup" id="A0A1Y2AW58">
    <property type="interactions" value="47"/>
</dbReference>
<evidence type="ECO:0000313" key="7">
    <source>
        <dbReference type="Proteomes" id="UP000193986"/>
    </source>
</evidence>
<keyword evidence="7" id="KW-1185">Reference proteome</keyword>
<comment type="subunit">
    <text evidence="1">Homodimer.</text>
</comment>
<keyword evidence="6" id="KW-0378">Hydrolase</keyword>
<dbReference type="CDD" id="cd20298">
    <property type="entry name" value="cupin_UAH"/>
    <property type="match status" value="1"/>
</dbReference>
<comment type="catalytic activity">
    <reaction evidence="4">
        <text>(S)-ureidoglycolate = urea + glyoxylate</text>
        <dbReference type="Rhea" id="RHEA:11304"/>
        <dbReference type="ChEBI" id="CHEBI:16199"/>
        <dbReference type="ChEBI" id="CHEBI:36655"/>
        <dbReference type="ChEBI" id="CHEBI:57296"/>
        <dbReference type="EC" id="4.3.2.3"/>
    </reaction>
</comment>
<dbReference type="InterPro" id="IPR047233">
    <property type="entry name" value="UAH_cupin"/>
</dbReference>
<dbReference type="Pfam" id="PF04115">
    <property type="entry name" value="Ureidogly_lyase"/>
    <property type="match status" value="1"/>
</dbReference>
<dbReference type="SUPFAM" id="SSF51182">
    <property type="entry name" value="RmlC-like cupins"/>
    <property type="match status" value="1"/>
</dbReference>
<dbReference type="AlphaFoldDB" id="A0A1Y2AW58"/>
<dbReference type="GO" id="GO:0006144">
    <property type="term" value="P:purine nucleobase metabolic process"/>
    <property type="evidence" value="ECO:0007669"/>
    <property type="project" value="UniProtKB-KW"/>
</dbReference>
<proteinExistence type="predicted"/>
<sequence>MNLQAGPLSPETTHPQLSIISPALTNSATRSGNGGTSTKTPDIAPCTNRYDLAASKRPGRPVLSASRNTPRLVKTDASGVSTLEISMLERHAYTSQSFMPMGGSDKVGYIAVVADSDQSGSRPDLTTLRAFTVRGKDGICYGAGLWHAPMAVVGKVGQRVSKLTPDHGLWNLSVCQRRSGGGLRDGRLGCPNNNIMA</sequence>
<feature type="compositionally biased region" description="Polar residues" evidence="5">
    <location>
        <begin position="25"/>
        <end position="40"/>
    </location>
</feature>
<evidence type="ECO:0000256" key="2">
    <source>
        <dbReference type="ARBA" id="ARBA00022631"/>
    </source>
</evidence>
<dbReference type="PANTHER" id="PTHR21221">
    <property type="entry name" value="UREIDOGLYCOLATE HYDROLASE"/>
    <property type="match status" value="1"/>
</dbReference>
<accession>A0A1Y2AW58</accession>
<dbReference type="Gene3D" id="2.60.120.480">
    <property type="entry name" value="Ureidoglycolate hydrolase"/>
    <property type="match status" value="1"/>
</dbReference>